<evidence type="ECO:0000256" key="2">
    <source>
        <dbReference type="PROSITE-ProRule" id="PRU00335"/>
    </source>
</evidence>
<evidence type="ECO:0000256" key="3">
    <source>
        <dbReference type="SAM" id="MobiDB-lite"/>
    </source>
</evidence>
<evidence type="ECO:0000256" key="1">
    <source>
        <dbReference type="ARBA" id="ARBA00023125"/>
    </source>
</evidence>
<dbReference type="InterPro" id="IPR001647">
    <property type="entry name" value="HTH_TetR"/>
</dbReference>
<dbReference type="SUPFAM" id="SSF46689">
    <property type="entry name" value="Homeodomain-like"/>
    <property type="match status" value="1"/>
</dbReference>
<evidence type="ECO:0000313" key="6">
    <source>
        <dbReference type="Proteomes" id="UP000730482"/>
    </source>
</evidence>
<dbReference type="Proteomes" id="UP000730482">
    <property type="component" value="Unassembled WGS sequence"/>
</dbReference>
<evidence type="ECO:0000259" key="4">
    <source>
        <dbReference type="PROSITE" id="PS50977"/>
    </source>
</evidence>
<organism evidence="5 6">
    <name type="scientific">Catenulispora pinistramenti</name>
    <dbReference type="NCBI Taxonomy" id="2705254"/>
    <lineage>
        <taxon>Bacteria</taxon>
        <taxon>Bacillati</taxon>
        <taxon>Actinomycetota</taxon>
        <taxon>Actinomycetes</taxon>
        <taxon>Catenulisporales</taxon>
        <taxon>Catenulisporaceae</taxon>
        <taxon>Catenulispora</taxon>
    </lineage>
</organism>
<keyword evidence="6" id="KW-1185">Reference proteome</keyword>
<dbReference type="Pfam" id="PF19344">
    <property type="entry name" value="TetR_C_32"/>
    <property type="match status" value="1"/>
</dbReference>
<dbReference type="Gene3D" id="1.10.357.10">
    <property type="entry name" value="Tetracycline Repressor, domain 2"/>
    <property type="match status" value="1"/>
</dbReference>
<comment type="caution">
    <text evidence="5">The sequence shown here is derived from an EMBL/GenBank/DDBJ whole genome shotgun (WGS) entry which is preliminary data.</text>
</comment>
<sequence>MATKAAAPAPDSPPPGRPQATRRGPRTRQELLDAAERVVLRDGPSASMNAIATEAGITKPILYRHFGDKAGLYVALADRHIETLLARLQEALTRPATRQERTRAAIDAWLRLVEGNPALYRFLVHRGQAEEPEVRDRVAMFQRRLGNALAVGIAAELDLPEDQWPRAQAWAHGIVGMVQAAGDWWLDEQPFGREDLTRHLTDLIDGAYARA</sequence>
<feature type="domain" description="HTH tetR-type" evidence="4">
    <location>
        <begin position="25"/>
        <end position="84"/>
    </location>
</feature>
<feature type="region of interest" description="Disordered" evidence="3">
    <location>
        <begin position="1"/>
        <end position="27"/>
    </location>
</feature>
<dbReference type="PANTHER" id="PTHR30055:SF227">
    <property type="entry name" value="TRANSCRIPTIONAL REGULATORY PROTEIN (PROBABLY TETR-FAMILY)-RELATED"/>
    <property type="match status" value="1"/>
</dbReference>
<dbReference type="PRINTS" id="PR00455">
    <property type="entry name" value="HTHTETR"/>
</dbReference>
<dbReference type="InterPro" id="IPR036271">
    <property type="entry name" value="Tet_transcr_reg_TetR-rel_C_sf"/>
</dbReference>
<dbReference type="InterPro" id="IPR050109">
    <property type="entry name" value="HTH-type_TetR-like_transc_reg"/>
</dbReference>
<dbReference type="InterPro" id="IPR045823">
    <property type="entry name" value="TetR_C_32"/>
</dbReference>
<feature type="DNA-binding region" description="H-T-H motif" evidence="2">
    <location>
        <begin position="47"/>
        <end position="66"/>
    </location>
</feature>
<dbReference type="Pfam" id="PF00440">
    <property type="entry name" value="TetR_N"/>
    <property type="match status" value="1"/>
</dbReference>
<evidence type="ECO:0000313" key="5">
    <source>
        <dbReference type="EMBL" id="MBS2551155.1"/>
    </source>
</evidence>
<name>A0ABS5KYT3_9ACTN</name>
<dbReference type="RefSeq" id="WP_212015263.1">
    <property type="nucleotide sequence ID" value="NZ_JAAFYZ010000129.1"/>
</dbReference>
<reference evidence="5 6" key="1">
    <citation type="submission" date="2020-02" db="EMBL/GenBank/DDBJ databases">
        <title>Acidophilic actinobacteria isolated from forest soil.</title>
        <authorList>
            <person name="Golinska P."/>
        </authorList>
    </citation>
    <scope>NUCLEOTIDE SEQUENCE [LARGE SCALE GENOMIC DNA]</scope>
    <source>
        <strain evidence="5 6">NL8</strain>
    </source>
</reference>
<proteinExistence type="predicted"/>
<gene>
    <name evidence="5" type="ORF">KGQ19_30235</name>
</gene>
<dbReference type="SUPFAM" id="SSF48498">
    <property type="entry name" value="Tetracyclin repressor-like, C-terminal domain"/>
    <property type="match status" value="1"/>
</dbReference>
<dbReference type="PROSITE" id="PS50977">
    <property type="entry name" value="HTH_TETR_2"/>
    <property type="match status" value="1"/>
</dbReference>
<protein>
    <submittedName>
        <fullName evidence="5">TetR/AcrR family transcriptional regulator</fullName>
    </submittedName>
</protein>
<keyword evidence="1 2" id="KW-0238">DNA-binding</keyword>
<dbReference type="PROSITE" id="PS01081">
    <property type="entry name" value="HTH_TETR_1"/>
    <property type="match status" value="1"/>
</dbReference>
<dbReference type="EMBL" id="JAAFYZ010000129">
    <property type="protein sequence ID" value="MBS2551155.1"/>
    <property type="molecule type" value="Genomic_DNA"/>
</dbReference>
<dbReference type="PANTHER" id="PTHR30055">
    <property type="entry name" value="HTH-TYPE TRANSCRIPTIONAL REGULATOR RUTR"/>
    <property type="match status" value="1"/>
</dbReference>
<dbReference type="InterPro" id="IPR023772">
    <property type="entry name" value="DNA-bd_HTH_TetR-type_CS"/>
</dbReference>
<accession>A0ABS5KYT3</accession>
<dbReference type="InterPro" id="IPR009057">
    <property type="entry name" value="Homeodomain-like_sf"/>
</dbReference>